<organism evidence="2">
    <name type="scientific">Fopius arisanus</name>
    <dbReference type="NCBI Taxonomy" id="64838"/>
    <lineage>
        <taxon>Eukaryota</taxon>
        <taxon>Metazoa</taxon>
        <taxon>Ecdysozoa</taxon>
        <taxon>Arthropoda</taxon>
        <taxon>Hexapoda</taxon>
        <taxon>Insecta</taxon>
        <taxon>Pterygota</taxon>
        <taxon>Neoptera</taxon>
        <taxon>Endopterygota</taxon>
        <taxon>Hymenoptera</taxon>
        <taxon>Apocrita</taxon>
        <taxon>Ichneumonoidea</taxon>
        <taxon>Braconidae</taxon>
        <taxon>Opiinae</taxon>
        <taxon>Fopius</taxon>
    </lineage>
</organism>
<dbReference type="EMBL" id="GBYB01007294">
    <property type="protein sequence ID" value="JAG77061.1"/>
    <property type="molecule type" value="Transcribed_RNA"/>
</dbReference>
<feature type="signal peptide" evidence="1">
    <location>
        <begin position="1"/>
        <end position="18"/>
    </location>
</feature>
<evidence type="ECO:0000313" key="2">
    <source>
        <dbReference type="EMBL" id="JAG77061.1"/>
    </source>
</evidence>
<sequence length="130" mass="14146">MMRVLLLIGVILFPLALGNTHNCYYSVESKYLTSPKTEVPCESDCGRGEVPLPGNEKMIMRGCRDMFSDLVASFDTEGSLTSAQKKALEQLTPDKITWCKGNLCNSAHTGVSKSLLLLVITTVAAMITTN</sequence>
<name>A0A0C9QU90_9HYME</name>
<dbReference type="AlphaFoldDB" id="A0A0C9QU90"/>
<keyword evidence="1" id="KW-0732">Signal</keyword>
<protein>
    <submittedName>
        <fullName evidence="3">PepX_0 protein</fullName>
    </submittedName>
    <submittedName>
        <fullName evidence="2">PepX_1 protein</fullName>
    </submittedName>
</protein>
<evidence type="ECO:0000313" key="3">
    <source>
        <dbReference type="EMBL" id="JAG77062.1"/>
    </source>
</evidence>
<feature type="chain" id="PRO_5007394337" evidence="1">
    <location>
        <begin position="19"/>
        <end position="130"/>
    </location>
</feature>
<accession>A0A0C9QU90</accession>
<reference evidence="2" key="1">
    <citation type="submission" date="2015-01" db="EMBL/GenBank/DDBJ databases">
        <title>Transcriptome Assembly of Fopius arisanus.</title>
        <authorList>
            <person name="Geib S."/>
        </authorList>
    </citation>
    <scope>NUCLEOTIDE SEQUENCE</scope>
</reference>
<dbReference type="EMBL" id="GBYB01007295">
    <property type="protein sequence ID" value="JAG77062.1"/>
    <property type="molecule type" value="Transcribed_RNA"/>
</dbReference>
<evidence type="ECO:0000256" key="1">
    <source>
        <dbReference type="SAM" id="SignalP"/>
    </source>
</evidence>
<gene>
    <name evidence="2" type="primary">pepX_1</name>
    <name evidence="3" type="synonym">pepX_0</name>
    <name evidence="2" type="ORF">g.55989</name>
    <name evidence="3" type="ORF">g.55992</name>
</gene>
<proteinExistence type="predicted"/>